<sequence length="797" mass="90790">MRQLIIILTTFVFFNLALASDAIIRTDNSGFYIVKPSQQALKKLSLLNTEGIKPYFIDDDKIIFFSQMLHGATTYQHLLDDYNGYVLSTNKKKNKFKRWLFNEKKLKKLPVCNAIYTIDHLESNELLIRVNTKQYTQTPELWYWKKISQINKQGFSVPLDFAKVDSTDSVSIQVAFRGISQDIHAKNIADHEVHVLFNGTKIETFNWQGKTQYASEGINIPANLIKAAENQITFLVPKRVDSKNRILDVVMLDYIKVKFAINKEQITDGYGLFSDEKCRVVLNKNQFAYSTRDKKFAFKNIALSPDDMVYIGNYGSLQQATIKPMSQLNADLSETEYVMISHPLFIDAITPLADFYRQQGMSVAVVDINTIYTHYSYGVRELYAIKDFIKQTYIAGDGKLSHVLLVGDSSWDWRESKKYLDKYSSWANRTAPLTRNFVNQPHFAYKDDIQNRDFVPTGQFHSTDGHSASDNWFVSIIPEKSIKGEDYIPDIAIGRFTVATVEEANAMVAKSINYQTNAKVGPWKSRVLWITNADKRYQNFSNAIAYRIGKQGAVAENIFPEKMDGDNLEVQETLTNAMNEGDLIVHFVGHGGNSIWRIGPPDIKKNRDLFTLDHISDLQNKDALPFVMSMSCYSAPYDHPIADSIGEKFLREKDKGAIAVLAASWRNTPRQAFSRAVIDNIYKTPRQSLGQAILHAKRYYKGRVAVEMYNLLGDPALHLALPALTINTEINYANNLAKLRIDSEKFAGKVNIEFADKANKVIKKLQLQLSSPDFTVDFDLADDKCQQVRVYAWDSEQ</sequence>
<evidence type="ECO:0000313" key="3">
    <source>
        <dbReference type="EMBL" id="VAW42387.1"/>
    </source>
</evidence>
<proteinExistence type="predicted"/>
<dbReference type="InterPro" id="IPR001769">
    <property type="entry name" value="Gingipain"/>
</dbReference>
<accession>A0A3B0VV94</accession>
<reference evidence="3" key="1">
    <citation type="submission" date="2018-06" db="EMBL/GenBank/DDBJ databases">
        <authorList>
            <person name="Zhirakovskaya E."/>
        </authorList>
    </citation>
    <scope>NUCLEOTIDE SEQUENCE</scope>
</reference>
<keyword evidence="1" id="KW-0732">Signal</keyword>
<dbReference type="EMBL" id="UOEW01000359">
    <property type="protein sequence ID" value="VAW42387.1"/>
    <property type="molecule type" value="Genomic_DNA"/>
</dbReference>
<gene>
    <name evidence="3" type="ORF">MNBD_GAMMA01-2012</name>
</gene>
<name>A0A3B0VV94_9ZZZZ</name>
<dbReference type="Pfam" id="PF01364">
    <property type="entry name" value="Peptidase_C25"/>
    <property type="match status" value="1"/>
</dbReference>
<feature type="non-terminal residue" evidence="3">
    <location>
        <position position="797"/>
    </location>
</feature>
<evidence type="ECO:0000259" key="2">
    <source>
        <dbReference type="Pfam" id="PF01364"/>
    </source>
</evidence>
<dbReference type="GO" id="GO:0006508">
    <property type="term" value="P:proteolysis"/>
    <property type="evidence" value="ECO:0007669"/>
    <property type="project" value="InterPro"/>
</dbReference>
<dbReference type="InterPro" id="IPR029030">
    <property type="entry name" value="Caspase-like_dom_sf"/>
</dbReference>
<protein>
    <recommendedName>
        <fullName evidence="2">Gingipain domain-containing protein</fullName>
    </recommendedName>
</protein>
<dbReference type="InterPro" id="IPR029031">
    <property type="entry name" value="Gingipain_N_sf"/>
</dbReference>
<dbReference type="SUPFAM" id="SSF52129">
    <property type="entry name" value="Caspase-like"/>
    <property type="match status" value="1"/>
</dbReference>
<dbReference type="Gene3D" id="3.40.50.1460">
    <property type="match status" value="1"/>
</dbReference>
<dbReference type="AlphaFoldDB" id="A0A3B0VV94"/>
<organism evidence="3">
    <name type="scientific">hydrothermal vent metagenome</name>
    <dbReference type="NCBI Taxonomy" id="652676"/>
    <lineage>
        <taxon>unclassified sequences</taxon>
        <taxon>metagenomes</taxon>
        <taxon>ecological metagenomes</taxon>
    </lineage>
</organism>
<feature type="domain" description="Gingipain" evidence="2">
    <location>
        <begin position="337"/>
        <end position="719"/>
    </location>
</feature>
<evidence type="ECO:0000256" key="1">
    <source>
        <dbReference type="ARBA" id="ARBA00022729"/>
    </source>
</evidence>
<dbReference type="GO" id="GO:0008234">
    <property type="term" value="F:cysteine-type peptidase activity"/>
    <property type="evidence" value="ECO:0007669"/>
    <property type="project" value="InterPro"/>
</dbReference>
<dbReference type="Gene3D" id="3.40.50.10390">
    <property type="entry name" value="Gingipain r, domain 1"/>
    <property type="match status" value="1"/>
</dbReference>